<keyword evidence="1" id="KW-0695">RNA-directed DNA polymerase</keyword>
<evidence type="ECO:0000313" key="1">
    <source>
        <dbReference type="EMBL" id="PWA74999.1"/>
    </source>
</evidence>
<name>A0A2U1NNB2_ARTAN</name>
<keyword evidence="2" id="KW-1185">Reference proteome</keyword>
<dbReference type="Proteomes" id="UP000245207">
    <property type="component" value="Unassembled WGS sequence"/>
</dbReference>
<keyword evidence="1" id="KW-0548">Nucleotidyltransferase</keyword>
<organism evidence="1 2">
    <name type="scientific">Artemisia annua</name>
    <name type="common">Sweet wormwood</name>
    <dbReference type="NCBI Taxonomy" id="35608"/>
    <lineage>
        <taxon>Eukaryota</taxon>
        <taxon>Viridiplantae</taxon>
        <taxon>Streptophyta</taxon>
        <taxon>Embryophyta</taxon>
        <taxon>Tracheophyta</taxon>
        <taxon>Spermatophyta</taxon>
        <taxon>Magnoliopsida</taxon>
        <taxon>eudicotyledons</taxon>
        <taxon>Gunneridae</taxon>
        <taxon>Pentapetalae</taxon>
        <taxon>asterids</taxon>
        <taxon>campanulids</taxon>
        <taxon>Asterales</taxon>
        <taxon>Asteraceae</taxon>
        <taxon>Asteroideae</taxon>
        <taxon>Anthemideae</taxon>
        <taxon>Artemisiinae</taxon>
        <taxon>Artemisia</taxon>
    </lineage>
</organism>
<dbReference type="GO" id="GO:0003964">
    <property type="term" value="F:RNA-directed DNA polymerase activity"/>
    <property type="evidence" value="ECO:0007669"/>
    <property type="project" value="UniProtKB-KW"/>
</dbReference>
<protein>
    <submittedName>
        <fullName evidence="1">RNA-directed DNA polymerase, eukaryota, Reverse transcriptase zinc-binding domain protein</fullName>
    </submittedName>
</protein>
<proteinExistence type="predicted"/>
<gene>
    <name evidence="1" type="ORF">CTI12_AA247260</name>
</gene>
<comment type="caution">
    <text evidence="1">The sequence shown here is derived from an EMBL/GenBank/DDBJ whole genome shotgun (WGS) entry which is preliminary data.</text>
</comment>
<keyword evidence="1" id="KW-0808">Transferase</keyword>
<evidence type="ECO:0000313" key="2">
    <source>
        <dbReference type="Proteomes" id="UP000245207"/>
    </source>
</evidence>
<dbReference type="EMBL" id="PKPP01002476">
    <property type="protein sequence ID" value="PWA74999.1"/>
    <property type="molecule type" value="Genomic_DNA"/>
</dbReference>
<accession>A0A2U1NNB2</accession>
<dbReference type="OrthoDB" id="1751782at2759"/>
<sequence length="112" mass="13445">MYLIFTSCHSAAVIWQAISYWCKLPPIYAFDVKDLFGIHSQINDNYKARIIYMIILTAMWVIWKERNEATFNNKRPSIAFIIKEIKLTSYLWARTRNRMAGLEWDKWCNFNL</sequence>
<dbReference type="AlphaFoldDB" id="A0A2U1NNB2"/>
<reference evidence="1 2" key="1">
    <citation type="journal article" date="2018" name="Mol. Plant">
        <title>The genome of Artemisia annua provides insight into the evolution of Asteraceae family and artemisinin biosynthesis.</title>
        <authorList>
            <person name="Shen Q."/>
            <person name="Zhang L."/>
            <person name="Liao Z."/>
            <person name="Wang S."/>
            <person name="Yan T."/>
            <person name="Shi P."/>
            <person name="Liu M."/>
            <person name="Fu X."/>
            <person name="Pan Q."/>
            <person name="Wang Y."/>
            <person name="Lv Z."/>
            <person name="Lu X."/>
            <person name="Zhang F."/>
            <person name="Jiang W."/>
            <person name="Ma Y."/>
            <person name="Chen M."/>
            <person name="Hao X."/>
            <person name="Li L."/>
            <person name="Tang Y."/>
            <person name="Lv G."/>
            <person name="Zhou Y."/>
            <person name="Sun X."/>
            <person name="Brodelius P.E."/>
            <person name="Rose J.K.C."/>
            <person name="Tang K."/>
        </authorList>
    </citation>
    <scope>NUCLEOTIDE SEQUENCE [LARGE SCALE GENOMIC DNA]</scope>
    <source>
        <strain evidence="2">cv. Huhao1</strain>
        <tissue evidence="1">Leaf</tissue>
    </source>
</reference>